<dbReference type="Proteomes" id="UP000290572">
    <property type="component" value="Unassembled WGS sequence"/>
</dbReference>
<comment type="caution">
    <text evidence="2">The sequence shown here is derived from an EMBL/GenBank/DDBJ whole genome shotgun (WGS) entry which is preliminary data.</text>
</comment>
<reference evidence="2 3" key="1">
    <citation type="submission" date="2018-03" db="EMBL/GenBank/DDBJ databases">
        <title>Draft genome sequence of Rohu Carp (Labeo rohita).</title>
        <authorList>
            <person name="Das P."/>
            <person name="Kushwaha B."/>
            <person name="Joshi C.G."/>
            <person name="Kumar D."/>
            <person name="Nagpure N.S."/>
            <person name="Sahoo L."/>
            <person name="Das S.P."/>
            <person name="Bit A."/>
            <person name="Patnaik S."/>
            <person name="Meher P.K."/>
            <person name="Jayasankar P."/>
            <person name="Koringa P.G."/>
            <person name="Patel N.V."/>
            <person name="Hinsu A.T."/>
            <person name="Kumar R."/>
            <person name="Pandey M."/>
            <person name="Agarwal S."/>
            <person name="Srivastava S."/>
            <person name="Singh M."/>
            <person name="Iquebal M.A."/>
            <person name="Jaiswal S."/>
            <person name="Angadi U.B."/>
            <person name="Kumar N."/>
            <person name="Raza M."/>
            <person name="Shah T.M."/>
            <person name="Rai A."/>
            <person name="Jena J.K."/>
        </authorList>
    </citation>
    <scope>NUCLEOTIDE SEQUENCE [LARGE SCALE GENOMIC DNA]</scope>
    <source>
        <strain evidence="2">DASCIFA01</strain>
        <tissue evidence="2">Testis</tissue>
    </source>
</reference>
<keyword evidence="3" id="KW-1185">Reference proteome</keyword>
<accession>A0A498M2Q5</accession>
<evidence type="ECO:0000256" key="1">
    <source>
        <dbReference type="SAM" id="MobiDB-lite"/>
    </source>
</evidence>
<evidence type="ECO:0000313" key="2">
    <source>
        <dbReference type="EMBL" id="RXN13404.1"/>
    </source>
</evidence>
<evidence type="ECO:0000313" key="3">
    <source>
        <dbReference type="Proteomes" id="UP000290572"/>
    </source>
</evidence>
<organism evidence="2 3">
    <name type="scientific">Labeo rohita</name>
    <name type="common">Indian major carp</name>
    <name type="synonym">Cyprinus rohita</name>
    <dbReference type="NCBI Taxonomy" id="84645"/>
    <lineage>
        <taxon>Eukaryota</taxon>
        <taxon>Metazoa</taxon>
        <taxon>Chordata</taxon>
        <taxon>Craniata</taxon>
        <taxon>Vertebrata</taxon>
        <taxon>Euteleostomi</taxon>
        <taxon>Actinopterygii</taxon>
        <taxon>Neopterygii</taxon>
        <taxon>Teleostei</taxon>
        <taxon>Ostariophysi</taxon>
        <taxon>Cypriniformes</taxon>
        <taxon>Cyprinidae</taxon>
        <taxon>Labeoninae</taxon>
        <taxon>Labeonini</taxon>
        <taxon>Labeo</taxon>
    </lineage>
</organism>
<gene>
    <name evidence="2" type="ORF">ROHU_009740</name>
</gene>
<feature type="region of interest" description="Disordered" evidence="1">
    <location>
        <begin position="1"/>
        <end position="61"/>
    </location>
</feature>
<proteinExistence type="predicted"/>
<name>A0A498M2Q5_LABRO</name>
<dbReference type="EMBL" id="QBIY01012986">
    <property type="protein sequence ID" value="RXN13404.1"/>
    <property type="molecule type" value="Genomic_DNA"/>
</dbReference>
<sequence>METALPSDSVPSAAAPQTDAPRVPPQPIRHRSGDAEDEQLLPKTRRSGLRPTTKPGFDTTIQPNIDQIFTLEEERSRVIMETLHLCHAGKPFSRTELLENADPDRRIHSERSDFNTITSFELNGADALTAIKIRAALKAHAATAVRETSPHCDDITCV</sequence>
<protein>
    <submittedName>
        <fullName evidence="2">Uncharacterized protein</fullName>
    </submittedName>
</protein>
<dbReference type="AlphaFoldDB" id="A0A498M2Q5"/>